<keyword evidence="5 8" id="KW-1133">Transmembrane helix</keyword>
<evidence type="ECO:0000256" key="4">
    <source>
        <dbReference type="ARBA" id="ARBA00022692"/>
    </source>
</evidence>
<dbReference type="InterPro" id="IPR000390">
    <property type="entry name" value="Small_drug/metabolite_transptr"/>
</dbReference>
<comment type="subcellular location">
    <subcellularLocation>
        <location evidence="1 7">Cell membrane</location>
        <topology evidence="1 7">Multi-pass membrane protein</topology>
    </subcellularLocation>
</comment>
<keyword evidence="2" id="KW-0813">Transport</keyword>
<evidence type="ECO:0000256" key="2">
    <source>
        <dbReference type="ARBA" id="ARBA00022448"/>
    </source>
</evidence>
<evidence type="ECO:0000256" key="1">
    <source>
        <dbReference type="ARBA" id="ARBA00004651"/>
    </source>
</evidence>
<proteinExistence type="inferred from homology"/>
<feature type="transmembrane region" description="Helical" evidence="8">
    <location>
        <begin position="58"/>
        <end position="76"/>
    </location>
</feature>
<evidence type="ECO:0000256" key="6">
    <source>
        <dbReference type="ARBA" id="ARBA00023136"/>
    </source>
</evidence>
<evidence type="ECO:0000256" key="8">
    <source>
        <dbReference type="SAM" id="Phobius"/>
    </source>
</evidence>
<protein>
    <submittedName>
        <fullName evidence="9">SMR family transporter</fullName>
    </submittedName>
</protein>
<feature type="transmembrane region" description="Helical" evidence="8">
    <location>
        <begin position="33"/>
        <end position="51"/>
    </location>
</feature>
<dbReference type="Pfam" id="PF00893">
    <property type="entry name" value="Multi_Drug_Res"/>
    <property type="match status" value="1"/>
</dbReference>
<name>A0ABY8G069_9ACTO</name>
<dbReference type="PANTHER" id="PTHR30561">
    <property type="entry name" value="SMR FAMILY PROTON-DEPENDENT DRUG EFFLUX TRANSPORTER SUGE"/>
    <property type="match status" value="1"/>
</dbReference>
<keyword evidence="6 8" id="KW-0472">Membrane</keyword>
<keyword evidence="10" id="KW-1185">Reference proteome</keyword>
<keyword evidence="3" id="KW-1003">Cell membrane</keyword>
<sequence length="104" mass="10871">MAWFILLCAGVMEAVWAIALAKSDGFTKRTSTVVFVLACILSLAGLAMAMTQIPTGTAYAVWTAIGASLTVVYAMVTGEERASYVKIVVLVVLVVCVIGLKAVA</sequence>
<evidence type="ECO:0000256" key="3">
    <source>
        <dbReference type="ARBA" id="ARBA00022475"/>
    </source>
</evidence>
<dbReference type="Gene3D" id="1.10.3730.20">
    <property type="match status" value="1"/>
</dbReference>
<gene>
    <name evidence="9" type="ORF">P7079_04165</name>
</gene>
<evidence type="ECO:0000256" key="5">
    <source>
        <dbReference type="ARBA" id="ARBA00022989"/>
    </source>
</evidence>
<keyword evidence="4 7" id="KW-0812">Transmembrane</keyword>
<reference evidence="9 10" key="1">
    <citation type="submission" date="2023-03" db="EMBL/GenBank/DDBJ databases">
        <title>Complete genome of Arcanobacterium canis strain DSM 25104 isolated in 2010 from a canine otitis externa in Germany.</title>
        <authorList>
            <person name="Borowiak M."/>
            <person name="Kreitlow A."/>
            <person name="Malorny B."/>
            <person name="Laemmler C."/>
            <person name="Prenger-Berninghoff E."/>
            <person name="Ploetz M."/>
            <person name="Abdulmawjood A."/>
        </authorList>
    </citation>
    <scope>NUCLEOTIDE SEQUENCE [LARGE SCALE GENOMIC DNA]</scope>
    <source>
        <strain evidence="9 10">DSM 25104</strain>
    </source>
</reference>
<evidence type="ECO:0000313" key="9">
    <source>
        <dbReference type="EMBL" id="WFM84171.1"/>
    </source>
</evidence>
<dbReference type="InterPro" id="IPR037185">
    <property type="entry name" value="EmrE-like"/>
</dbReference>
<organism evidence="9 10">
    <name type="scientific">Arcanobacterium canis</name>
    <dbReference type="NCBI Taxonomy" id="999183"/>
    <lineage>
        <taxon>Bacteria</taxon>
        <taxon>Bacillati</taxon>
        <taxon>Actinomycetota</taxon>
        <taxon>Actinomycetes</taxon>
        <taxon>Actinomycetales</taxon>
        <taxon>Actinomycetaceae</taxon>
        <taxon>Arcanobacterium</taxon>
    </lineage>
</organism>
<dbReference type="EMBL" id="CP121208">
    <property type="protein sequence ID" value="WFM84171.1"/>
    <property type="molecule type" value="Genomic_DNA"/>
</dbReference>
<dbReference type="PANTHER" id="PTHR30561:SF0">
    <property type="entry name" value="GUANIDINIUM EXPORTER"/>
    <property type="match status" value="1"/>
</dbReference>
<evidence type="ECO:0000313" key="10">
    <source>
        <dbReference type="Proteomes" id="UP001215216"/>
    </source>
</evidence>
<dbReference type="RefSeq" id="WP_278013566.1">
    <property type="nucleotide sequence ID" value="NZ_CP121208.1"/>
</dbReference>
<accession>A0ABY8G069</accession>
<evidence type="ECO:0000256" key="7">
    <source>
        <dbReference type="RuleBase" id="RU003942"/>
    </source>
</evidence>
<comment type="similarity">
    <text evidence="7">Belongs to the drug/metabolite transporter (DMT) superfamily. Small multidrug resistance (SMR) (TC 2.A.7.1) family.</text>
</comment>
<feature type="transmembrane region" description="Helical" evidence="8">
    <location>
        <begin position="82"/>
        <end position="103"/>
    </location>
</feature>
<dbReference type="SUPFAM" id="SSF103481">
    <property type="entry name" value="Multidrug resistance efflux transporter EmrE"/>
    <property type="match status" value="1"/>
</dbReference>
<dbReference type="Proteomes" id="UP001215216">
    <property type="component" value="Chromosome"/>
</dbReference>
<dbReference type="InterPro" id="IPR045324">
    <property type="entry name" value="Small_multidrug_res"/>
</dbReference>